<gene>
    <name evidence="1" type="ORF">F2P81_005484</name>
</gene>
<proteinExistence type="predicted"/>
<dbReference type="Gene3D" id="3.40.50.300">
    <property type="entry name" value="P-loop containing nucleotide triphosphate hydrolases"/>
    <property type="match status" value="1"/>
</dbReference>
<name>A0A6A4TIS5_SCOMX</name>
<dbReference type="PANTHER" id="PTHR14241:SF28">
    <property type="entry name" value="INTERFERON-INDUCED PROTEIN 44-LIKE"/>
    <property type="match status" value="1"/>
</dbReference>
<evidence type="ECO:0000313" key="1">
    <source>
        <dbReference type="EMBL" id="KAF0041952.1"/>
    </source>
</evidence>
<dbReference type="InterPro" id="IPR027417">
    <property type="entry name" value="P-loop_NTPase"/>
</dbReference>
<dbReference type="Proteomes" id="UP000438429">
    <property type="component" value="Unassembled WGS sequence"/>
</dbReference>
<dbReference type="AlphaFoldDB" id="A0A6A4TIS5"/>
<evidence type="ECO:0000313" key="2">
    <source>
        <dbReference type="Proteomes" id="UP000438429"/>
    </source>
</evidence>
<dbReference type="SUPFAM" id="SSF52540">
    <property type="entry name" value="P-loop containing nucleoside triphosphate hydrolases"/>
    <property type="match status" value="1"/>
</dbReference>
<reference evidence="1 2" key="1">
    <citation type="submission" date="2019-06" db="EMBL/GenBank/DDBJ databases">
        <title>Draft genomes of female and male turbot (Scophthalmus maximus).</title>
        <authorList>
            <person name="Xu H."/>
            <person name="Xu X.-W."/>
            <person name="Shao C."/>
            <person name="Chen S."/>
        </authorList>
    </citation>
    <scope>NUCLEOTIDE SEQUENCE [LARGE SCALE GENOMIC DNA]</scope>
    <source>
        <strain evidence="1">Ysfricsl-2016a</strain>
        <tissue evidence="1">Blood</tissue>
    </source>
</reference>
<organism evidence="1 2">
    <name type="scientific">Scophthalmus maximus</name>
    <name type="common">Turbot</name>
    <name type="synonym">Psetta maxima</name>
    <dbReference type="NCBI Taxonomy" id="52904"/>
    <lineage>
        <taxon>Eukaryota</taxon>
        <taxon>Metazoa</taxon>
        <taxon>Chordata</taxon>
        <taxon>Craniata</taxon>
        <taxon>Vertebrata</taxon>
        <taxon>Euteleostomi</taxon>
        <taxon>Actinopterygii</taxon>
        <taxon>Neopterygii</taxon>
        <taxon>Teleostei</taxon>
        <taxon>Neoteleostei</taxon>
        <taxon>Acanthomorphata</taxon>
        <taxon>Carangaria</taxon>
        <taxon>Pleuronectiformes</taxon>
        <taxon>Pleuronectoidei</taxon>
        <taxon>Scophthalmidae</taxon>
        <taxon>Scophthalmus</taxon>
    </lineage>
</organism>
<accession>A0A6A4TIS5</accession>
<sequence length="540" mass="59458">MTAKFNDFDLICVHRSVGTYAAVDLVQGEHSVSHTCAALHLSCITLRPRLAHFLVCQMYRNARDFAKQQRGDCARSLWSRNTRRNNTVALEKKRGKGVEKKPSGSEKREERWLAADFTLIFSERDRKSLCTASKRKQFIVLIWFECAKSPVQTLFVIKKATGQLEKEPSPEFLASLPTETRAAVVRHVHTQEARMEKLNSGFGGPRFGIATQDLGTSNTFAKLAKAEEPKDSASLFKSAFGSTHKPATPTSTVQAISAKLESQWRDVQWTEGQKTSLMNTVSSYTPSCEEVTRARVLLLGPVGSGKSSFISSVQSVFSGRVTNRATVGSSSTSFTKKSFNICGQKGEDPTRLVLCDTMGLGDGEMTGLTLHDILSVIKGHVPEGHKFRPDQPVTSETSGYVKWPSRNDKIHCVAFVVDASKIGTYPKGLSSALQQLREHISDLGVHQVALLTHVDTICPETAKDVTQVYKSARIQVTMGKAAALLGMSTSYIVPVKNYSSELDVDVNTDVLLLSAVDHILQYADLYFQDSTPKDTESKLQ</sequence>
<dbReference type="EMBL" id="VEVO01000005">
    <property type="protein sequence ID" value="KAF0041952.1"/>
    <property type="molecule type" value="Genomic_DNA"/>
</dbReference>
<evidence type="ECO:0008006" key="3">
    <source>
        <dbReference type="Google" id="ProtNLM"/>
    </source>
</evidence>
<comment type="caution">
    <text evidence="1">The sequence shown here is derived from an EMBL/GenBank/DDBJ whole genome shotgun (WGS) entry which is preliminary data.</text>
</comment>
<protein>
    <recommendedName>
        <fullName evidence="3">G domain-containing protein</fullName>
    </recommendedName>
</protein>
<dbReference type="PANTHER" id="PTHR14241">
    <property type="entry name" value="INTERFERON-INDUCED PROTEIN 44"/>
    <property type="match status" value="1"/>
</dbReference>
<dbReference type="GO" id="GO:0006955">
    <property type="term" value="P:immune response"/>
    <property type="evidence" value="ECO:0007669"/>
    <property type="project" value="TreeGrafter"/>
</dbReference>